<dbReference type="PRINTS" id="PR00455">
    <property type="entry name" value="HTHTETR"/>
</dbReference>
<dbReference type="Pfam" id="PF00440">
    <property type="entry name" value="TetR_N"/>
    <property type="match status" value="1"/>
</dbReference>
<dbReference type="InterPro" id="IPR001647">
    <property type="entry name" value="HTH_TetR"/>
</dbReference>
<dbReference type="PANTHER" id="PTHR30055">
    <property type="entry name" value="HTH-TYPE TRANSCRIPTIONAL REGULATOR RUTR"/>
    <property type="match status" value="1"/>
</dbReference>
<dbReference type="RefSeq" id="WP_171082027.1">
    <property type="nucleotide sequence ID" value="NZ_BNBU01000004.1"/>
</dbReference>
<feature type="DNA-binding region" description="H-T-H motif" evidence="4">
    <location>
        <begin position="31"/>
        <end position="50"/>
    </location>
</feature>
<accession>A0A7Y7B559</accession>
<dbReference type="InterPro" id="IPR036271">
    <property type="entry name" value="Tet_transcr_reg_TetR-rel_C_sf"/>
</dbReference>
<dbReference type="PROSITE" id="PS50977">
    <property type="entry name" value="HTH_TETR_2"/>
    <property type="match status" value="1"/>
</dbReference>
<dbReference type="PROSITE" id="PS01081">
    <property type="entry name" value="HTH_TETR_1"/>
    <property type="match status" value="1"/>
</dbReference>
<dbReference type="AlphaFoldDB" id="A0A7Y7B559"/>
<dbReference type="InterPro" id="IPR047923">
    <property type="entry name" value="ArpA-like"/>
</dbReference>
<feature type="domain" description="HTH tetR-type" evidence="5">
    <location>
        <begin position="8"/>
        <end position="68"/>
    </location>
</feature>
<dbReference type="GO" id="GO:0003700">
    <property type="term" value="F:DNA-binding transcription factor activity"/>
    <property type="evidence" value="ECO:0007669"/>
    <property type="project" value="TreeGrafter"/>
</dbReference>
<evidence type="ECO:0000313" key="7">
    <source>
        <dbReference type="Proteomes" id="UP000587462"/>
    </source>
</evidence>
<dbReference type="SUPFAM" id="SSF46689">
    <property type="entry name" value="Homeodomain-like"/>
    <property type="match status" value="1"/>
</dbReference>
<dbReference type="NCBIfam" id="NF041196">
    <property type="entry name" value="ScbR_bind_reg"/>
    <property type="match status" value="1"/>
</dbReference>
<dbReference type="InterPro" id="IPR009057">
    <property type="entry name" value="Homeodomain-like_sf"/>
</dbReference>
<sequence>MVAQERAVRTREALVRAAAAEIDRKGYAGATLSGICKSAEVSMGALTFHFASKSELADAVVKRGCEVTRALVDEVAGTQGHALRSVGALTLGLARLLEEDAAVRSAALLTRERPDAADWAAAWLPAVRRLLDHASGQGELRAEARPMAVAALIAHLLVGAEVWRRTGSGERESAANRVARLWELVLNGVAVGDV</sequence>
<keyword evidence="1" id="KW-0805">Transcription regulation</keyword>
<evidence type="ECO:0000259" key="5">
    <source>
        <dbReference type="PROSITE" id="PS50977"/>
    </source>
</evidence>
<keyword evidence="3" id="KW-0804">Transcription</keyword>
<keyword evidence="2 4" id="KW-0238">DNA-binding</keyword>
<gene>
    <name evidence="6" type="ORF">HG542_16265</name>
</gene>
<dbReference type="InterPro" id="IPR023772">
    <property type="entry name" value="DNA-bd_HTH_TetR-type_CS"/>
</dbReference>
<dbReference type="Proteomes" id="UP000587462">
    <property type="component" value="Unassembled WGS sequence"/>
</dbReference>
<dbReference type="SUPFAM" id="SSF48498">
    <property type="entry name" value="Tetracyclin repressor-like, C-terminal domain"/>
    <property type="match status" value="1"/>
</dbReference>
<reference evidence="6 7" key="1">
    <citation type="submission" date="2020-04" db="EMBL/GenBank/DDBJ databases">
        <title>Draft Genome Sequence of Streptomyces morookaense DSM 40503, an 8-azaguanine-producing strain.</title>
        <authorList>
            <person name="Qi J."/>
            <person name="Gao J.-M."/>
        </authorList>
    </citation>
    <scope>NUCLEOTIDE SEQUENCE [LARGE SCALE GENOMIC DNA]</scope>
    <source>
        <strain evidence="6 7">DSM 40503</strain>
    </source>
</reference>
<dbReference type="EMBL" id="JABBXF010000033">
    <property type="protein sequence ID" value="NVK79213.1"/>
    <property type="molecule type" value="Genomic_DNA"/>
</dbReference>
<dbReference type="GO" id="GO:0000976">
    <property type="term" value="F:transcription cis-regulatory region binding"/>
    <property type="evidence" value="ECO:0007669"/>
    <property type="project" value="TreeGrafter"/>
</dbReference>
<name>A0A7Y7B559_STRMO</name>
<dbReference type="Gene3D" id="1.10.357.10">
    <property type="entry name" value="Tetracycline Repressor, domain 2"/>
    <property type="match status" value="1"/>
</dbReference>
<dbReference type="InterPro" id="IPR050109">
    <property type="entry name" value="HTH-type_TetR-like_transc_reg"/>
</dbReference>
<proteinExistence type="predicted"/>
<organism evidence="6 7">
    <name type="scientific">Streptomyces morookaense</name>
    <name type="common">Streptoverticillium morookaense</name>
    <dbReference type="NCBI Taxonomy" id="1970"/>
    <lineage>
        <taxon>Bacteria</taxon>
        <taxon>Bacillati</taxon>
        <taxon>Actinomycetota</taxon>
        <taxon>Actinomycetes</taxon>
        <taxon>Kitasatosporales</taxon>
        <taxon>Streptomycetaceae</taxon>
        <taxon>Streptomyces</taxon>
    </lineage>
</organism>
<evidence type="ECO:0000256" key="3">
    <source>
        <dbReference type="ARBA" id="ARBA00023163"/>
    </source>
</evidence>
<evidence type="ECO:0000313" key="6">
    <source>
        <dbReference type="EMBL" id="NVK79213.1"/>
    </source>
</evidence>
<keyword evidence="7" id="KW-1185">Reference proteome</keyword>
<evidence type="ECO:0000256" key="1">
    <source>
        <dbReference type="ARBA" id="ARBA00023015"/>
    </source>
</evidence>
<evidence type="ECO:0000256" key="2">
    <source>
        <dbReference type="ARBA" id="ARBA00023125"/>
    </source>
</evidence>
<protein>
    <submittedName>
        <fullName evidence="6">TetR family transcriptional regulator</fullName>
    </submittedName>
</protein>
<evidence type="ECO:0000256" key="4">
    <source>
        <dbReference type="PROSITE-ProRule" id="PRU00335"/>
    </source>
</evidence>
<dbReference type="PANTHER" id="PTHR30055:SF234">
    <property type="entry name" value="HTH-TYPE TRANSCRIPTIONAL REGULATOR BETI"/>
    <property type="match status" value="1"/>
</dbReference>
<comment type="caution">
    <text evidence="6">The sequence shown here is derived from an EMBL/GenBank/DDBJ whole genome shotgun (WGS) entry which is preliminary data.</text>
</comment>